<keyword evidence="3" id="KW-0812">Transmembrane</keyword>
<evidence type="ECO:0000256" key="14">
    <source>
        <dbReference type="RuleBase" id="RU004497"/>
    </source>
</evidence>
<keyword evidence="20" id="KW-1185">Reference proteome</keyword>
<accession>A0A0D6N3Q0</accession>
<keyword evidence="4" id="KW-0001">2Fe-2S</keyword>
<evidence type="ECO:0000256" key="5">
    <source>
        <dbReference type="ARBA" id="ARBA00022723"/>
    </source>
</evidence>
<evidence type="ECO:0000256" key="6">
    <source>
        <dbReference type="ARBA" id="ARBA00022967"/>
    </source>
</evidence>
<dbReference type="PANTHER" id="PTHR10134">
    <property type="entry name" value="CYTOCHROME B-C1 COMPLEX SUBUNIT RIESKE, MITOCHONDRIAL"/>
    <property type="match status" value="1"/>
</dbReference>
<dbReference type="GO" id="GO:0046872">
    <property type="term" value="F:metal ion binding"/>
    <property type="evidence" value="ECO:0007669"/>
    <property type="project" value="UniProtKB-KW"/>
</dbReference>
<comment type="catalytic activity">
    <reaction evidence="13">
        <text>a quinol + 2 Fe(III)-[cytochrome c](out) = a quinone + 2 Fe(II)-[cytochrome c](out) + 2 H(+)(out)</text>
        <dbReference type="Rhea" id="RHEA:11484"/>
        <dbReference type="Rhea" id="RHEA-COMP:10350"/>
        <dbReference type="Rhea" id="RHEA-COMP:14399"/>
        <dbReference type="ChEBI" id="CHEBI:15378"/>
        <dbReference type="ChEBI" id="CHEBI:24646"/>
        <dbReference type="ChEBI" id="CHEBI:29033"/>
        <dbReference type="ChEBI" id="CHEBI:29034"/>
        <dbReference type="ChEBI" id="CHEBI:132124"/>
        <dbReference type="EC" id="7.1.1.8"/>
    </reaction>
</comment>
<dbReference type="GO" id="GO:0051537">
    <property type="term" value="F:2 iron, 2 sulfur cluster binding"/>
    <property type="evidence" value="ECO:0007669"/>
    <property type="project" value="UniProtKB-KW"/>
</dbReference>
<evidence type="ECO:0000256" key="7">
    <source>
        <dbReference type="ARBA" id="ARBA00022982"/>
    </source>
</evidence>
<evidence type="ECO:0000256" key="10">
    <source>
        <dbReference type="ARBA" id="ARBA00023014"/>
    </source>
</evidence>
<comment type="cofactor">
    <cofactor evidence="13">
        <name>[2Fe-2S] cluster</name>
        <dbReference type="ChEBI" id="CHEBI:190135"/>
    </cofactor>
    <text evidence="13">Binds 1 [2Fe-2S] cluster per subunit.</text>
</comment>
<proteinExistence type="inferred from homology"/>
<dbReference type="InterPro" id="IPR036922">
    <property type="entry name" value="Rieske_2Fe-2S_sf"/>
</dbReference>
<keyword evidence="12" id="KW-1015">Disulfide bond</keyword>
<gene>
    <name evidence="18" type="primary">petA</name>
    <name evidence="17" type="ORF">Abci_010_011</name>
    <name evidence="18" type="ORF">ACI01nite_09600</name>
</gene>
<dbReference type="InterPro" id="IPR006311">
    <property type="entry name" value="TAT_signal"/>
</dbReference>
<keyword evidence="10" id="KW-0411">Iron-sulfur</keyword>
<comment type="miscellaneous">
    <text evidence="13">The Rieske protein is a high potential 2Fe-2S protein.</text>
</comment>
<evidence type="ECO:0000256" key="8">
    <source>
        <dbReference type="ARBA" id="ARBA00022989"/>
    </source>
</evidence>
<dbReference type="SUPFAM" id="SSF50022">
    <property type="entry name" value="ISP domain"/>
    <property type="match status" value="1"/>
</dbReference>
<sequence>MDKTPPMTSETPESPSTGQDPQRRDFLGMVTTAGVVTGAAACAIPFLQSLTPQESASAHAPVDVDVSKLAPGQQTTVVWQGKPVFILRRTPQDMAKLQDASLANALRDPNSKDHQQPAYAENWHRSLTPEYGVYVGVCTHLGCVPSYAPAAAASAPATAEGTATPPGGYACPCHGSKFDLAGRVFKGAPAPYNLPVPPYFMPTPTTIRLGENPKGQDFDFSTIVQI</sequence>
<dbReference type="Gene3D" id="1.20.5.510">
    <property type="entry name" value="Single helix bin"/>
    <property type="match status" value="1"/>
</dbReference>
<name>A0A0D6N3Q0_9PROT</name>
<dbReference type="InterPro" id="IPR006317">
    <property type="entry name" value="Ubiquinol_cyt_c_Rdtase_Fe-S-su"/>
</dbReference>
<dbReference type="GO" id="GO:0008121">
    <property type="term" value="F:quinol-cytochrome-c reductase activity"/>
    <property type="evidence" value="ECO:0007669"/>
    <property type="project" value="UniProtKB-EC"/>
</dbReference>
<dbReference type="Pfam" id="PF00355">
    <property type="entry name" value="Rieske"/>
    <property type="match status" value="1"/>
</dbReference>
<evidence type="ECO:0000256" key="11">
    <source>
        <dbReference type="ARBA" id="ARBA00023136"/>
    </source>
</evidence>
<dbReference type="PROSITE" id="PS51296">
    <property type="entry name" value="RIESKE"/>
    <property type="match status" value="1"/>
</dbReference>
<dbReference type="CDD" id="cd03470">
    <property type="entry name" value="Rieske_cytochrome_bc1"/>
    <property type="match status" value="1"/>
</dbReference>
<dbReference type="Gene3D" id="2.102.10.10">
    <property type="entry name" value="Rieske [2Fe-2S] iron-sulphur domain"/>
    <property type="match status" value="1"/>
</dbReference>
<dbReference type="InterPro" id="IPR019546">
    <property type="entry name" value="TAT_signal_bac_arc"/>
</dbReference>
<keyword evidence="8" id="KW-1133">Transmembrane helix</keyword>
<evidence type="ECO:0000256" key="1">
    <source>
        <dbReference type="ARBA" id="ARBA00010651"/>
    </source>
</evidence>
<feature type="domain" description="Rieske" evidence="16">
    <location>
        <begin position="98"/>
        <end position="198"/>
    </location>
</feature>
<keyword evidence="6" id="KW-1278">Translocase</keyword>
<evidence type="ECO:0000256" key="4">
    <source>
        <dbReference type="ARBA" id="ARBA00022714"/>
    </source>
</evidence>
<keyword evidence="9" id="KW-0408">Iron</keyword>
<dbReference type="EMBL" id="BJVU01000002">
    <property type="protein sequence ID" value="GEL58358.1"/>
    <property type="molecule type" value="Genomic_DNA"/>
</dbReference>
<protein>
    <recommendedName>
        <fullName evidence="13">Ubiquinol-cytochrome c reductase iron-sulfur subunit</fullName>
        <ecNumber evidence="13">7.1.1.8</ecNumber>
    </recommendedName>
</protein>
<dbReference type="PROSITE" id="PS51318">
    <property type="entry name" value="TAT"/>
    <property type="match status" value="1"/>
</dbReference>
<dbReference type="Proteomes" id="UP000032671">
    <property type="component" value="Unassembled WGS sequence"/>
</dbReference>
<comment type="subunit">
    <text evidence="14">The main subunits of complex b-c1 are: cytochrome b, cytochrome c1 and the Rieske protein.</text>
</comment>
<keyword evidence="2 13" id="KW-0813">Transport</keyword>
<dbReference type="AlphaFoldDB" id="A0A0D6N3Q0"/>
<evidence type="ECO:0000313" key="17">
    <source>
        <dbReference type="EMBL" id="GAN60146.1"/>
    </source>
</evidence>
<dbReference type="InterPro" id="IPR019470">
    <property type="entry name" value="Ubiq_cytC_Rdtase_Fe-S_su_TAT"/>
</dbReference>
<evidence type="ECO:0000256" key="15">
    <source>
        <dbReference type="SAM" id="MobiDB-lite"/>
    </source>
</evidence>
<feature type="compositionally biased region" description="Low complexity" evidence="15">
    <location>
        <begin position="1"/>
        <end position="17"/>
    </location>
</feature>
<evidence type="ECO:0000256" key="2">
    <source>
        <dbReference type="ARBA" id="ARBA00022448"/>
    </source>
</evidence>
<organism evidence="17 19">
    <name type="scientific">Acetobacter cibinongensis</name>
    <dbReference type="NCBI Taxonomy" id="146475"/>
    <lineage>
        <taxon>Bacteria</taxon>
        <taxon>Pseudomonadati</taxon>
        <taxon>Pseudomonadota</taxon>
        <taxon>Alphaproteobacteria</taxon>
        <taxon>Acetobacterales</taxon>
        <taxon>Acetobacteraceae</taxon>
        <taxon>Acetobacter</taxon>
    </lineage>
</organism>
<comment type="similarity">
    <text evidence="1">Belongs to the Rieske iron-sulfur protein family.</text>
</comment>
<comment type="caution">
    <text evidence="17">The sequence shown here is derived from an EMBL/GenBank/DDBJ whole genome shotgun (WGS) entry which is preliminary data.</text>
</comment>
<evidence type="ECO:0000259" key="16">
    <source>
        <dbReference type="PROSITE" id="PS51296"/>
    </source>
</evidence>
<dbReference type="NCBIfam" id="TIGR01409">
    <property type="entry name" value="TAT_signal_seq"/>
    <property type="match status" value="1"/>
</dbReference>
<keyword evidence="7 13" id="KW-0249">Electron transport</keyword>
<dbReference type="Pfam" id="PF10399">
    <property type="entry name" value="UCR_Fe-S_N"/>
    <property type="match status" value="1"/>
</dbReference>
<reference evidence="17 19" key="1">
    <citation type="submission" date="2012-11" db="EMBL/GenBank/DDBJ databases">
        <title>Whole genome sequence of Acetobacter cibinongensis 4H-1.</title>
        <authorList>
            <person name="Azuma Y."/>
            <person name="Higashiura N."/>
            <person name="Hirakawa H."/>
            <person name="Matsushita K."/>
        </authorList>
    </citation>
    <scope>NUCLEOTIDE SEQUENCE [LARGE SCALE GENOMIC DNA]</scope>
    <source>
        <strain evidence="17 19">4H-1</strain>
    </source>
</reference>
<evidence type="ECO:0000256" key="9">
    <source>
        <dbReference type="ARBA" id="ARBA00023004"/>
    </source>
</evidence>
<dbReference type="EMBL" id="BAMV01000010">
    <property type="protein sequence ID" value="GAN60146.1"/>
    <property type="molecule type" value="Genomic_DNA"/>
</dbReference>
<evidence type="ECO:0000256" key="13">
    <source>
        <dbReference type="RuleBase" id="RU004494"/>
    </source>
</evidence>
<evidence type="ECO:0000313" key="20">
    <source>
        <dbReference type="Proteomes" id="UP000321891"/>
    </source>
</evidence>
<keyword evidence="5" id="KW-0479">Metal-binding</keyword>
<evidence type="ECO:0000256" key="12">
    <source>
        <dbReference type="ARBA" id="ARBA00023157"/>
    </source>
</evidence>
<dbReference type="EC" id="7.1.1.8" evidence="13"/>
<evidence type="ECO:0000256" key="3">
    <source>
        <dbReference type="ARBA" id="ARBA00022692"/>
    </source>
</evidence>
<dbReference type="STRING" id="1231339.Abci_010_011"/>
<keyword evidence="11" id="KW-0472">Membrane</keyword>
<evidence type="ECO:0000313" key="18">
    <source>
        <dbReference type="EMBL" id="GEL58358.1"/>
    </source>
</evidence>
<reference evidence="18 20" key="2">
    <citation type="submission" date="2019-07" db="EMBL/GenBank/DDBJ databases">
        <title>Whole genome shotgun sequence of Acetobacter cibinongensis NBRC 16605.</title>
        <authorList>
            <person name="Hosoyama A."/>
            <person name="Uohara A."/>
            <person name="Ohji S."/>
            <person name="Ichikawa N."/>
        </authorList>
    </citation>
    <scope>NUCLEOTIDE SEQUENCE [LARGE SCALE GENOMIC DNA]</scope>
    <source>
        <strain evidence="18 20">NBRC 16605</strain>
    </source>
</reference>
<feature type="region of interest" description="Disordered" evidence="15">
    <location>
        <begin position="1"/>
        <end position="24"/>
    </location>
</feature>
<dbReference type="InterPro" id="IPR017941">
    <property type="entry name" value="Rieske_2Fe-2S"/>
</dbReference>
<accession>A0A6N3SPH8</accession>
<dbReference type="NCBIfam" id="TIGR01416">
    <property type="entry name" value="Rieske_proteo"/>
    <property type="match status" value="1"/>
</dbReference>
<dbReference type="Proteomes" id="UP000321891">
    <property type="component" value="Unassembled WGS sequence"/>
</dbReference>
<dbReference type="InterPro" id="IPR014349">
    <property type="entry name" value="Rieske_Fe-S_prot"/>
</dbReference>
<evidence type="ECO:0000313" key="19">
    <source>
        <dbReference type="Proteomes" id="UP000032671"/>
    </source>
</evidence>